<reference evidence="13" key="2">
    <citation type="submission" date="2025-04" db="UniProtKB">
        <authorList>
            <consortium name="RefSeq"/>
        </authorList>
    </citation>
    <scope>IDENTIFICATION</scope>
</reference>
<dbReference type="GeneID" id="105264684"/>
<dbReference type="PRINTS" id="PR00171">
    <property type="entry name" value="SUGRTRNSPORT"/>
</dbReference>
<dbReference type="InterPro" id="IPR050549">
    <property type="entry name" value="MFS_Trehalose_Transporter"/>
</dbReference>
<feature type="transmembrane region" description="Helical" evidence="9">
    <location>
        <begin position="57"/>
        <end position="74"/>
    </location>
</feature>
<feature type="domain" description="Major facilitator superfamily (MFS) profile" evidence="10">
    <location>
        <begin position="15"/>
        <end position="446"/>
    </location>
</feature>
<keyword evidence="12" id="KW-1185">Reference proteome</keyword>
<proteinExistence type="predicted"/>
<dbReference type="FunFam" id="1.20.1250.20:FF:000218">
    <property type="entry name" value="facilitated trehalose transporter Tret1"/>
    <property type="match status" value="1"/>
</dbReference>
<reference evidence="11" key="1">
    <citation type="submission" date="2015-01" db="EMBL/GenBank/DDBJ databases">
        <title>Transcriptome Assembly of Fopius arisanus.</title>
        <authorList>
            <person name="Geib S."/>
        </authorList>
    </citation>
    <scope>NUCLEOTIDE SEQUENCE</scope>
</reference>
<dbReference type="InterPro" id="IPR005828">
    <property type="entry name" value="MFS_sugar_transport-like"/>
</dbReference>
<dbReference type="InterPro" id="IPR005829">
    <property type="entry name" value="Sugar_transporter_CS"/>
</dbReference>
<feature type="transmembrane region" description="Helical" evidence="9">
    <location>
        <begin position="12"/>
        <end position="33"/>
    </location>
</feature>
<keyword evidence="7 9" id="KW-0472">Membrane</keyword>
<feature type="transmembrane region" description="Helical" evidence="9">
    <location>
        <begin position="321"/>
        <end position="343"/>
    </location>
</feature>
<feature type="transmembrane region" description="Helical" evidence="9">
    <location>
        <begin position="145"/>
        <end position="163"/>
    </location>
</feature>
<evidence type="ECO:0000256" key="8">
    <source>
        <dbReference type="ARBA" id="ARBA00023180"/>
    </source>
</evidence>
<evidence type="ECO:0000256" key="1">
    <source>
        <dbReference type="ARBA" id="ARBA00004651"/>
    </source>
</evidence>
<dbReference type="SUPFAM" id="SSF103473">
    <property type="entry name" value="MFS general substrate transporter"/>
    <property type="match status" value="1"/>
</dbReference>
<dbReference type="InterPro" id="IPR003663">
    <property type="entry name" value="Sugar/inositol_transpt"/>
</dbReference>
<dbReference type="InterPro" id="IPR036259">
    <property type="entry name" value="MFS_trans_sf"/>
</dbReference>
<protein>
    <submittedName>
        <fullName evidence="13">Facilitated trehalose transporter Tret1</fullName>
    </submittedName>
    <submittedName>
        <fullName evidence="11">Tret1_11 protein</fullName>
    </submittedName>
</protein>
<dbReference type="PANTHER" id="PTHR48021">
    <property type="match status" value="1"/>
</dbReference>
<feature type="transmembrane region" description="Helical" evidence="9">
    <location>
        <begin position="418"/>
        <end position="442"/>
    </location>
</feature>
<dbReference type="OrthoDB" id="6612291at2759"/>
<dbReference type="PROSITE" id="PS00216">
    <property type="entry name" value="SUGAR_TRANSPORT_1"/>
    <property type="match status" value="1"/>
</dbReference>
<keyword evidence="2" id="KW-0813">Transport</keyword>
<feature type="transmembrane region" description="Helical" evidence="9">
    <location>
        <begin position="111"/>
        <end position="133"/>
    </location>
</feature>
<feature type="transmembrane region" description="Helical" evidence="9">
    <location>
        <begin position="295"/>
        <end position="314"/>
    </location>
</feature>
<dbReference type="InterPro" id="IPR020846">
    <property type="entry name" value="MFS_dom"/>
</dbReference>
<evidence type="ECO:0000313" key="13">
    <source>
        <dbReference type="RefSeq" id="XP_011300022.1"/>
    </source>
</evidence>
<evidence type="ECO:0000313" key="11">
    <source>
        <dbReference type="EMBL" id="JAG79353.1"/>
    </source>
</evidence>
<evidence type="ECO:0000256" key="3">
    <source>
        <dbReference type="ARBA" id="ARBA00022475"/>
    </source>
</evidence>
<keyword evidence="6 9" id="KW-1133">Transmembrane helix</keyword>
<accession>A0A9R1SZL3</accession>
<dbReference type="PROSITE" id="PS50850">
    <property type="entry name" value="MFS"/>
    <property type="match status" value="1"/>
</dbReference>
<evidence type="ECO:0000256" key="7">
    <source>
        <dbReference type="ARBA" id="ARBA00023136"/>
    </source>
</evidence>
<dbReference type="GO" id="GO:0022857">
    <property type="term" value="F:transmembrane transporter activity"/>
    <property type="evidence" value="ECO:0007669"/>
    <property type="project" value="InterPro"/>
</dbReference>
<keyword evidence="4" id="KW-0762">Sugar transport</keyword>
<dbReference type="RefSeq" id="XP_011300022.1">
    <property type="nucleotide sequence ID" value="XM_011301720.1"/>
</dbReference>
<keyword evidence="8" id="KW-0325">Glycoprotein</keyword>
<feature type="transmembrane region" description="Helical" evidence="9">
    <location>
        <begin position="355"/>
        <end position="380"/>
    </location>
</feature>
<dbReference type="KEGG" id="fas:105264684"/>
<dbReference type="AlphaFoldDB" id="A0A0C9RQR2"/>
<feature type="transmembrane region" description="Helical" evidence="9">
    <location>
        <begin position="254"/>
        <end position="275"/>
    </location>
</feature>
<organism evidence="11">
    <name type="scientific">Fopius arisanus</name>
    <dbReference type="NCBI Taxonomy" id="64838"/>
    <lineage>
        <taxon>Eukaryota</taxon>
        <taxon>Metazoa</taxon>
        <taxon>Ecdysozoa</taxon>
        <taxon>Arthropoda</taxon>
        <taxon>Hexapoda</taxon>
        <taxon>Insecta</taxon>
        <taxon>Pterygota</taxon>
        <taxon>Neoptera</taxon>
        <taxon>Endopterygota</taxon>
        <taxon>Hymenoptera</taxon>
        <taxon>Apocrita</taxon>
        <taxon>Ichneumonoidea</taxon>
        <taxon>Braconidae</taxon>
        <taxon>Opiinae</taxon>
        <taxon>Fopius</taxon>
    </lineage>
</organism>
<dbReference type="PANTHER" id="PTHR48021:SF33">
    <property type="entry name" value="AT22075P-RELATED"/>
    <property type="match status" value="1"/>
</dbReference>
<dbReference type="Gene3D" id="1.20.1250.20">
    <property type="entry name" value="MFS general substrate transporter like domains"/>
    <property type="match status" value="1"/>
</dbReference>
<evidence type="ECO:0000259" key="10">
    <source>
        <dbReference type="PROSITE" id="PS50850"/>
    </source>
</evidence>
<keyword evidence="5 9" id="KW-0812">Transmembrane</keyword>
<feature type="transmembrane region" description="Helical" evidence="9">
    <location>
        <begin position="169"/>
        <end position="190"/>
    </location>
</feature>
<evidence type="ECO:0000256" key="5">
    <source>
        <dbReference type="ARBA" id="ARBA00022692"/>
    </source>
</evidence>
<evidence type="ECO:0000313" key="12">
    <source>
        <dbReference type="Proteomes" id="UP000694866"/>
    </source>
</evidence>
<evidence type="ECO:0000256" key="6">
    <source>
        <dbReference type="ARBA" id="ARBA00022989"/>
    </source>
</evidence>
<accession>A0A0C9RQR2</accession>
<feature type="transmembrane region" description="Helical" evidence="9">
    <location>
        <begin position="86"/>
        <end position="105"/>
    </location>
</feature>
<evidence type="ECO:0000256" key="9">
    <source>
        <dbReference type="SAM" id="Phobius"/>
    </source>
</evidence>
<dbReference type="EMBL" id="GBYB01009586">
    <property type="protein sequence ID" value="JAG79353.1"/>
    <property type="molecule type" value="Transcribed_RNA"/>
</dbReference>
<sequence length="476" mass="52624">MGLFSTPGGYRQLTAAIVVNITTFMNGVAMGWLSPTVPYLKSNSTTITPSPMTDTEISWMTGATSIGAIMILPFCGMMSERLGRKLTGCLIAIPFFISWLLKIIANNYIYLVVARLLVGFSAALCGSLVPIYVSEISSTSIRGQLGSFLIFALNIGIVSGYVLGAVFSYTIFASLVLFLPVIFFGLFLFMPETPVYLVRKNRSADATRSLMWLMGNNESAAKLELRRLQTYVKENVDVSRSVGFRDLVRDRGTIKGFIIALVLFGAQETTGYSVMMTYTSEILTFVDGLLTPNSATIIVGIIQIFGSWLSIAIMDRAGRRSLILISCLGMAICHGTLSAFFFMEKLPYDLSSLTWIPVTALSIYAFVWSFGIGPISFIVASEIFSADVSSTATSIALEFMWIISFLTMKFYPWASLTIGKYGCFSIFGFFSLFTFIFTYFIVPETKGRSIDSIVNELNGFPEKKEDRERLEVDDMI</sequence>
<name>A0A0C9RQR2_9HYME</name>
<dbReference type="GO" id="GO:0005886">
    <property type="term" value="C:plasma membrane"/>
    <property type="evidence" value="ECO:0007669"/>
    <property type="project" value="UniProtKB-SubCell"/>
</dbReference>
<gene>
    <name evidence="11" type="primary">Tret1_11</name>
    <name evidence="13" type="synonym">LOC105264684</name>
    <name evidence="11" type="ORF">g.10557</name>
</gene>
<dbReference type="Proteomes" id="UP000694866">
    <property type="component" value="Unplaced"/>
</dbReference>
<evidence type="ECO:0000256" key="4">
    <source>
        <dbReference type="ARBA" id="ARBA00022597"/>
    </source>
</evidence>
<keyword evidence="3" id="KW-1003">Cell membrane</keyword>
<dbReference type="Pfam" id="PF00083">
    <property type="entry name" value="Sugar_tr"/>
    <property type="match status" value="1"/>
</dbReference>
<comment type="subcellular location">
    <subcellularLocation>
        <location evidence="1">Cell membrane</location>
        <topology evidence="1">Multi-pass membrane protein</topology>
    </subcellularLocation>
</comment>
<evidence type="ECO:0000256" key="2">
    <source>
        <dbReference type="ARBA" id="ARBA00022448"/>
    </source>
</evidence>
<feature type="transmembrane region" description="Helical" evidence="9">
    <location>
        <begin position="392"/>
        <end position="412"/>
    </location>
</feature>